<organism evidence="1 2">
    <name type="scientific">Penicillium digitatum (strain PHI26 / CECT 20796)</name>
    <name type="common">Green mold</name>
    <dbReference type="NCBI Taxonomy" id="1170229"/>
    <lineage>
        <taxon>Eukaryota</taxon>
        <taxon>Fungi</taxon>
        <taxon>Dikarya</taxon>
        <taxon>Ascomycota</taxon>
        <taxon>Pezizomycotina</taxon>
        <taxon>Eurotiomycetes</taxon>
        <taxon>Eurotiomycetidae</taxon>
        <taxon>Eurotiales</taxon>
        <taxon>Aspergillaceae</taxon>
        <taxon>Penicillium</taxon>
    </lineage>
</organism>
<sequence>MSLLARSILFKCRLGFREKPRFDLQMWGAVMGSSILNPGAIFCGPKVTQGQ</sequence>
<dbReference type="OrthoDB" id="10519700at2759"/>
<dbReference type="HOGENOM" id="CLU_3107107_0_0_1"/>
<evidence type="ECO:0000313" key="2">
    <source>
        <dbReference type="Proteomes" id="UP000009882"/>
    </source>
</evidence>
<keyword evidence="2" id="KW-1185">Reference proteome</keyword>
<comment type="caution">
    <text evidence="1">The sequence shown here is derived from an EMBL/GenBank/DDBJ whole genome shotgun (WGS) entry which is preliminary data.</text>
</comment>
<gene>
    <name evidence="1" type="ORF">PDIG_62190</name>
</gene>
<protein>
    <submittedName>
        <fullName evidence="1">Uncharacterized protein</fullName>
    </submittedName>
</protein>
<dbReference type="Proteomes" id="UP000009882">
    <property type="component" value="Unassembled WGS sequence"/>
</dbReference>
<dbReference type="AlphaFoldDB" id="K9FJ26"/>
<name>K9FJ26_PEND2</name>
<proteinExistence type="predicted"/>
<accession>K9FJ26</accession>
<dbReference type="InParanoid" id="K9FJ26"/>
<reference evidence="2" key="1">
    <citation type="journal article" date="2012" name="BMC Genomics">
        <title>Genome sequence of the necrotrophic fungus Penicillium digitatum, the main postharvest pathogen of citrus.</title>
        <authorList>
            <person name="Marcet-Houben M."/>
            <person name="Ballester A.-R."/>
            <person name="de la Fuente B."/>
            <person name="Harries E."/>
            <person name="Marcos J.F."/>
            <person name="Gonzalez-Candelas L."/>
            <person name="Gabaldon T."/>
        </authorList>
    </citation>
    <scope>NUCLEOTIDE SEQUENCE [LARGE SCALE GENOMIC DNA]</scope>
    <source>
        <strain evidence="2">PHI26 / CECT 20796</strain>
    </source>
</reference>
<evidence type="ECO:0000313" key="1">
    <source>
        <dbReference type="EMBL" id="EKV09269.1"/>
    </source>
</evidence>
<dbReference type="EMBL" id="AKCT01000244">
    <property type="protein sequence ID" value="EKV09269.1"/>
    <property type="molecule type" value="Genomic_DNA"/>
</dbReference>